<dbReference type="AlphaFoldDB" id="A0A653C1P0"/>
<name>A0A653C1P0_CALMS</name>
<evidence type="ECO:0000313" key="1">
    <source>
        <dbReference type="EMBL" id="VEN41770.1"/>
    </source>
</evidence>
<protein>
    <submittedName>
        <fullName evidence="1">Uncharacterized protein</fullName>
    </submittedName>
</protein>
<dbReference type="OrthoDB" id="2110130at2759"/>
<keyword evidence="2" id="KW-1185">Reference proteome</keyword>
<accession>A0A653C1P0</accession>
<gene>
    <name evidence="1" type="ORF">CALMAC_LOCUS5487</name>
</gene>
<proteinExistence type="predicted"/>
<dbReference type="EMBL" id="CAACVG010006792">
    <property type="protein sequence ID" value="VEN41770.1"/>
    <property type="molecule type" value="Genomic_DNA"/>
</dbReference>
<feature type="non-terminal residue" evidence="1">
    <location>
        <position position="1"/>
    </location>
</feature>
<sequence>VQKSVKVLYIISKNVIISTFHAVVQIISTFQAPLPLFLTCRHDTLYSYFNTHRFQIN</sequence>
<reference evidence="1 2" key="1">
    <citation type="submission" date="2019-01" db="EMBL/GenBank/DDBJ databases">
        <authorList>
            <person name="Sayadi A."/>
        </authorList>
    </citation>
    <scope>NUCLEOTIDE SEQUENCE [LARGE SCALE GENOMIC DNA]</scope>
</reference>
<dbReference type="Proteomes" id="UP000410492">
    <property type="component" value="Unassembled WGS sequence"/>
</dbReference>
<organism evidence="1 2">
    <name type="scientific">Callosobruchus maculatus</name>
    <name type="common">Southern cowpea weevil</name>
    <name type="synonym">Pulse bruchid</name>
    <dbReference type="NCBI Taxonomy" id="64391"/>
    <lineage>
        <taxon>Eukaryota</taxon>
        <taxon>Metazoa</taxon>
        <taxon>Ecdysozoa</taxon>
        <taxon>Arthropoda</taxon>
        <taxon>Hexapoda</taxon>
        <taxon>Insecta</taxon>
        <taxon>Pterygota</taxon>
        <taxon>Neoptera</taxon>
        <taxon>Endopterygota</taxon>
        <taxon>Coleoptera</taxon>
        <taxon>Polyphaga</taxon>
        <taxon>Cucujiformia</taxon>
        <taxon>Chrysomeloidea</taxon>
        <taxon>Chrysomelidae</taxon>
        <taxon>Bruchinae</taxon>
        <taxon>Bruchini</taxon>
        <taxon>Callosobruchus</taxon>
    </lineage>
</organism>
<evidence type="ECO:0000313" key="2">
    <source>
        <dbReference type="Proteomes" id="UP000410492"/>
    </source>
</evidence>